<name>A0A1I8MKJ9_MUSDO</name>
<keyword evidence="6" id="KW-1185">Reference proteome</keyword>
<dbReference type="InterPro" id="IPR008380">
    <property type="entry name" value="HAD-SF_hydro_IG_5-nucl"/>
</dbReference>
<proteinExistence type="inferred from homology"/>
<dbReference type="VEuPathDB" id="VectorBase:MDOA005898"/>
<dbReference type="PANTHER" id="PTHR12103:SF38">
    <property type="entry name" value="5'-NUCLEOTIDASE DOMAIN-CONTAINING PROTEIN 1"/>
    <property type="match status" value="1"/>
</dbReference>
<dbReference type="Proteomes" id="UP001652621">
    <property type="component" value="Unplaced"/>
</dbReference>
<reference evidence="5" key="1">
    <citation type="submission" date="2020-05" db="UniProtKB">
        <authorList>
            <consortium name="EnsemblMetazoa"/>
        </authorList>
    </citation>
    <scope>IDENTIFICATION</scope>
    <source>
        <strain evidence="5">Aabys</strain>
    </source>
</reference>
<evidence type="ECO:0000256" key="2">
    <source>
        <dbReference type="ARBA" id="ARBA00022723"/>
    </source>
</evidence>
<sequence length="489" mass="55906">MFSSSLRFVQFSTKVDSCLFTFVKLRNIRLTTAAGRLSSVCDLRRRHHQHLSLRFNHTMSSLQEFRMADYDIIGFDLDGTLLRYNLSNMVPLVYELLVKYLVEERSYPRELLQKQFNRDFIQKGLIVDTERGNLLKLSEDGKILKAAHGTRSLQESEIEAVYGKARIWSIAKEYIDDPLSAWNGPVSEKLRSLLDYFDIAASLVFGHAVDTIDELSEKNENPLEKNNYEIWPDLLSGLIKIYTRENFANRESPYFEALKNEPEKYLVKTDNKVLDLLRELKSSGKALYLLTGSNIDFANLTASYALGADWKKLFNVVVSFGKKPGFFYMQRQFLQVKNLTEVEGSELSLEDALATNGSCYSQGNWQQLKTSLSKNVVGKEDNETRCLYVGDNLIQDVYTPFTKASMDTIALSEELLENDNNYEYKNIVHSTKWDSYFSINGAPTLWSKNMEKYSRLCVSSMDVIAAVPVTDKILCANSQGFYTTVCNDL</sequence>
<evidence type="ECO:0000313" key="6">
    <source>
        <dbReference type="Proteomes" id="UP001652621"/>
    </source>
</evidence>
<keyword evidence="4" id="KW-0460">Magnesium</keyword>
<dbReference type="GO" id="GO:0046872">
    <property type="term" value="F:metal ion binding"/>
    <property type="evidence" value="ECO:0007669"/>
    <property type="project" value="UniProtKB-KW"/>
</dbReference>
<dbReference type="Gene3D" id="3.40.50.1000">
    <property type="entry name" value="HAD superfamily/HAD-like"/>
    <property type="match status" value="1"/>
</dbReference>
<dbReference type="InterPro" id="IPR023214">
    <property type="entry name" value="HAD_sf"/>
</dbReference>
<organism evidence="5">
    <name type="scientific">Musca domestica</name>
    <name type="common">House fly</name>
    <dbReference type="NCBI Taxonomy" id="7370"/>
    <lineage>
        <taxon>Eukaryota</taxon>
        <taxon>Metazoa</taxon>
        <taxon>Ecdysozoa</taxon>
        <taxon>Arthropoda</taxon>
        <taxon>Hexapoda</taxon>
        <taxon>Insecta</taxon>
        <taxon>Pterygota</taxon>
        <taxon>Neoptera</taxon>
        <taxon>Endopterygota</taxon>
        <taxon>Diptera</taxon>
        <taxon>Brachycera</taxon>
        <taxon>Muscomorpha</taxon>
        <taxon>Muscoidea</taxon>
        <taxon>Muscidae</taxon>
        <taxon>Musca</taxon>
    </lineage>
</organism>
<protein>
    <submittedName>
        <fullName evidence="7">5'-nucleotidase domain-containing protein 1</fullName>
    </submittedName>
</protein>
<dbReference type="InterPro" id="IPR036412">
    <property type="entry name" value="HAD-like_sf"/>
</dbReference>
<evidence type="ECO:0000256" key="3">
    <source>
        <dbReference type="ARBA" id="ARBA00022801"/>
    </source>
</evidence>
<dbReference type="Pfam" id="PF05761">
    <property type="entry name" value="5_nucleotid"/>
    <property type="match status" value="1"/>
</dbReference>
<gene>
    <name evidence="5" type="primary">101900528</name>
    <name evidence="7" type="synonym">LOC101900528</name>
</gene>
<dbReference type="SUPFAM" id="SSF56784">
    <property type="entry name" value="HAD-like"/>
    <property type="match status" value="1"/>
</dbReference>
<comment type="similarity">
    <text evidence="1">Belongs to the 5'(3')-deoxyribonucleotidase family.</text>
</comment>
<evidence type="ECO:0000256" key="4">
    <source>
        <dbReference type="ARBA" id="ARBA00022842"/>
    </source>
</evidence>
<keyword evidence="2" id="KW-0479">Metal-binding</keyword>
<accession>A0A1I8MKJ9</accession>
<dbReference type="AlphaFoldDB" id="A0A1I8MKJ9"/>
<reference evidence="7" key="2">
    <citation type="submission" date="2025-04" db="UniProtKB">
        <authorList>
            <consortium name="RefSeq"/>
        </authorList>
    </citation>
    <scope>IDENTIFICATION</scope>
    <source>
        <strain evidence="7">Aabys</strain>
    </source>
</reference>
<dbReference type="KEGG" id="mde:101900528"/>
<dbReference type="STRING" id="7370.A0A1I8MKJ9"/>
<dbReference type="RefSeq" id="XP_005176779.1">
    <property type="nucleotide sequence ID" value="XM_005176722.3"/>
</dbReference>
<dbReference type="GO" id="GO:0008253">
    <property type="term" value="F:5'-nucleotidase activity"/>
    <property type="evidence" value="ECO:0007669"/>
    <property type="project" value="TreeGrafter"/>
</dbReference>
<dbReference type="eggNOG" id="KOG2469">
    <property type="taxonomic scope" value="Eukaryota"/>
</dbReference>
<dbReference type="VEuPathDB" id="VectorBase:MDOMA2_002208"/>
<evidence type="ECO:0000313" key="5">
    <source>
        <dbReference type="EnsemblMetazoa" id="MDOA005898-PA"/>
    </source>
</evidence>
<dbReference type="NCBIfam" id="TIGR02244">
    <property type="entry name" value="HAD-IG-Ncltidse"/>
    <property type="match status" value="1"/>
</dbReference>
<dbReference type="OrthoDB" id="6503940at2759"/>
<evidence type="ECO:0000313" key="7">
    <source>
        <dbReference type="RefSeq" id="XP_005176779.1"/>
    </source>
</evidence>
<evidence type="ECO:0000256" key="1">
    <source>
        <dbReference type="ARBA" id="ARBA00009589"/>
    </source>
</evidence>
<dbReference type="EnsemblMetazoa" id="MDOA005898-RA">
    <property type="protein sequence ID" value="MDOA005898-PA"/>
    <property type="gene ID" value="MDOA005898"/>
</dbReference>
<dbReference type="PANTHER" id="PTHR12103">
    <property type="entry name" value="5'-NUCLEOTIDASE DOMAIN-CONTAINING"/>
    <property type="match status" value="1"/>
</dbReference>
<keyword evidence="3" id="KW-0378">Hydrolase</keyword>